<dbReference type="PROSITE" id="PS50888">
    <property type="entry name" value="BHLH"/>
    <property type="match status" value="1"/>
</dbReference>
<dbReference type="SMART" id="SM00353">
    <property type="entry name" value="HLH"/>
    <property type="match status" value="1"/>
</dbReference>
<dbReference type="PANTHER" id="PTHR10985">
    <property type="entry name" value="BASIC HELIX-LOOP-HELIX TRANSCRIPTION FACTOR, HES-RELATED"/>
    <property type="match status" value="1"/>
</dbReference>
<evidence type="ECO:0000256" key="2">
    <source>
        <dbReference type="ARBA" id="ARBA00022491"/>
    </source>
</evidence>
<keyword evidence="9" id="KW-1185">Reference proteome</keyword>
<keyword evidence="2" id="KW-0678">Repressor</keyword>
<dbReference type="Pfam" id="PF00010">
    <property type="entry name" value="HLH"/>
    <property type="match status" value="1"/>
</dbReference>
<keyword evidence="3" id="KW-0805">Transcription regulation</keyword>
<dbReference type="InterPro" id="IPR050370">
    <property type="entry name" value="HES_HEY"/>
</dbReference>
<feature type="compositionally biased region" description="Basic and acidic residues" evidence="6">
    <location>
        <begin position="153"/>
        <end position="177"/>
    </location>
</feature>
<evidence type="ECO:0000259" key="7">
    <source>
        <dbReference type="PROSITE" id="PS50888"/>
    </source>
</evidence>
<dbReference type="Proteomes" id="UP000261620">
    <property type="component" value="Unplaced"/>
</dbReference>
<evidence type="ECO:0000256" key="4">
    <source>
        <dbReference type="ARBA" id="ARBA00023163"/>
    </source>
</evidence>
<reference evidence="8" key="2">
    <citation type="submission" date="2025-09" db="UniProtKB">
        <authorList>
            <consortium name="Ensembl"/>
        </authorList>
    </citation>
    <scope>IDENTIFICATION</scope>
</reference>
<dbReference type="InterPro" id="IPR011598">
    <property type="entry name" value="bHLH_dom"/>
</dbReference>
<dbReference type="GO" id="GO:0005634">
    <property type="term" value="C:nucleus"/>
    <property type="evidence" value="ECO:0007669"/>
    <property type="project" value="UniProtKB-SubCell"/>
</dbReference>
<evidence type="ECO:0000256" key="5">
    <source>
        <dbReference type="ARBA" id="ARBA00023242"/>
    </source>
</evidence>
<dbReference type="STRING" id="94237.ENSMMOP00000018771"/>
<sequence length="204" mass="23288">MATTDLKCAPKNSTKTRAFLAFDKVSKPLMEKKRRARINKCLEQLKCLLESYYSTSIRKRKLEKADILELTVNHLRNLQKIQSTVAPSDRPEYRSGFRRCLADVGQYLLMSDHLNASDRWMLSRLSADRWRSRGREEEFSTTDSGPGPAGTQDEARGPPEEPEPDRSKAAETDDARRTSGRKQAQNTQANSCSLGKFHGVWRPW</sequence>
<feature type="compositionally biased region" description="Polar residues" evidence="6">
    <location>
        <begin position="181"/>
        <end position="193"/>
    </location>
</feature>
<keyword evidence="4" id="KW-0804">Transcription</keyword>
<keyword evidence="5" id="KW-0539">Nucleus</keyword>
<evidence type="ECO:0000256" key="3">
    <source>
        <dbReference type="ARBA" id="ARBA00023015"/>
    </source>
</evidence>
<evidence type="ECO:0000313" key="8">
    <source>
        <dbReference type="Ensembl" id="ENSMMOP00000018771.1"/>
    </source>
</evidence>
<organism evidence="8 9">
    <name type="scientific">Mola mola</name>
    <name type="common">Ocean sunfish</name>
    <name type="synonym">Tetraodon mola</name>
    <dbReference type="NCBI Taxonomy" id="94237"/>
    <lineage>
        <taxon>Eukaryota</taxon>
        <taxon>Metazoa</taxon>
        <taxon>Chordata</taxon>
        <taxon>Craniata</taxon>
        <taxon>Vertebrata</taxon>
        <taxon>Euteleostomi</taxon>
        <taxon>Actinopterygii</taxon>
        <taxon>Neopterygii</taxon>
        <taxon>Teleostei</taxon>
        <taxon>Neoteleostei</taxon>
        <taxon>Acanthomorphata</taxon>
        <taxon>Eupercaria</taxon>
        <taxon>Tetraodontiformes</taxon>
        <taxon>Molidae</taxon>
        <taxon>Mola</taxon>
    </lineage>
</organism>
<dbReference type="AlphaFoldDB" id="A0A3Q3WLZ2"/>
<name>A0A3Q3WLZ2_MOLML</name>
<evidence type="ECO:0000256" key="1">
    <source>
        <dbReference type="ARBA" id="ARBA00004123"/>
    </source>
</evidence>
<proteinExistence type="predicted"/>
<protein>
    <recommendedName>
        <fullName evidence="7">BHLH domain-containing protein</fullName>
    </recommendedName>
</protein>
<dbReference type="FunFam" id="4.10.280.10:FF:000077">
    <property type="entry name" value="transcription factor HES-3 isoform X2"/>
    <property type="match status" value="1"/>
</dbReference>
<comment type="subcellular location">
    <subcellularLocation>
        <location evidence="1">Nucleus</location>
    </subcellularLocation>
</comment>
<feature type="domain" description="BHLH" evidence="7">
    <location>
        <begin position="22"/>
        <end position="78"/>
    </location>
</feature>
<reference evidence="8" key="1">
    <citation type="submission" date="2025-08" db="UniProtKB">
        <authorList>
            <consortium name="Ensembl"/>
        </authorList>
    </citation>
    <scope>IDENTIFICATION</scope>
</reference>
<evidence type="ECO:0000256" key="6">
    <source>
        <dbReference type="SAM" id="MobiDB-lite"/>
    </source>
</evidence>
<dbReference type="SUPFAM" id="SSF47459">
    <property type="entry name" value="HLH, helix-loop-helix DNA-binding domain"/>
    <property type="match status" value="1"/>
</dbReference>
<dbReference type="SUPFAM" id="SSF158457">
    <property type="entry name" value="Orange domain-like"/>
    <property type="match status" value="1"/>
</dbReference>
<dbReference type="Gene3D" id="4.10.280.10">
    <property type="entry name" value="Helix-loop-helix DNA-binding domain"/>
    <property type="match status" value="1"/>
</dbReference>
<dbReference type="GO" id="GO:0046983">
    <property type="term" value="F:protein dimerization activity"/>
    <property type="evidence" value="ECO:0007669"/>
    <property type="project" value="InterPro"/>
</dbReference>
<accession>A0A3Q3WLZ2</accession>
<dbReference type="Ensembl" id="ENSMMOT00000019079.1">
    <property type="protein sequence ID" value="ENSMMOP00000018771.1"/>
    <property type="gene ID" value="ENSMMOG00000014216.1"/>
</dbReference>
<evidence type="ECO:0000313" key="9">
    <source>
        <dbReference type="Proteomes" id="UP000261620"/>
    </source>
</evidence>
<feature type="region of interest" description="Disordered" evidence="6">
    <location>
        <begin position="132"/>
        <end position="204"/>
    </location>
</feature>
<dbReference type="InterPro" id="IPR036638">
    <property type="entry name" value="HLH_DNA-bd_sf"/>
</dbReference>